<proteinExistence type="predicted"/>
<dbReference type="OrthoDB" id="547161at2"/>
<name>A0A2X1QTT8_9GAMM</name>
<reference evidence="1 2" key="1">
    <citation type="submission" date="2018-06" db="EMBL/GenBank/DDBJ databases">
        <authorList>
            <consortium name="Pathogen Informatics"/>
            <person name="Doyle S."/>
        </authorList>
    </citation>
    <scope>NUCLEOTIDE SEQUENCE [LARGE SCALE GENOMIC DNA]</scope>
    <source>
        <strain evidence="1 2">NCTC12022</strain>
    </source>
</reference>
<evidence type="ECO:0000313" key="1">
    <source>
        <dbReference type="EMBL" id="SPX61647.1"/>
    </source>
</evidence>
<dbReference type="SUPFAM" id="SSF51197">
    <property type="entry name" value="Clavaminate synthase-like"/>
    <property type="match status" value="1"/>
</dbReference>
<gene>
    <name evidence="1" type="ORF">NCTC12022_02391</name>
</gene>
<dbReference type="Proteomes" id="UP000251942">
    <property type="component" value="Unassembled WGS sequence"/>
</dbReference>
<evidence type="ECO:0000313" key="2">
    <source>
        <dbReference type="Proteomes" id="UP000251942"/>
    </source>
</evidence>
<organism evidence="1 2">
    <name type="scientific">Legionella feeleii</name>
    <dbReference type="NCBI Taxonomy" id="453"/>
    <lineage>
        <taxon>Bacteria</taxon>
        <taxon>Pseudomonadati</taxon>
        <taxon>Pseudomonadota</taxon>
        <taxon>Gammaproteobacteria</taxon>
        <taxon>Legionellales</taxon>
        <taxon>Legionellaceae</taxon>
        <taxon>Legionella</taxon>
    </lineage>
</organism>
<dbReference type="Gene3D" id="2.60.120.620">
    <property type="entry name" value="q2cbj1_9rhob like domain"/>
    <property type="match status" value="1"/>
</dbReference>
<sequence>MDIMGIYMNQNLEGIIENNAQNLISPPQGKANFTSNVSKKIPDRVNYKTHLAYADFIKTADFRSKIHSLLLFGKYFFIVAIKRVISYELIPADQRNPKTLSDFIVTLKKIALNIGYKFLPRQNKPVSKTGEQISASLDKQGICVVDINSYQFDKIDVLALPLLEKLRQIRDQKKEGSREFIESRSTALRSVNKDLFHAVEAALTASGILPGIAKYLGRPVSVVDINPQINDSSDDFWQRFFPDLAIEKPSTAYCHRDASGGDVKVIIYLSDVGSENGPFSFILGSHRNRPGRFANLIQEINDTSGFSSTDPKARQLFSALPAFLRKKCAFGNDLQTESDVAQQILAAEWKIMASKGHAVIFDSKGIHRGGMVLEKERIVLTCVIG</sequence>
<accession>A0A2X1QTT8</accession>
<evidence type="ECO:0008006" key="3">
    <source>
        <dbReference type="Google" id="ProtNLM"/>
    </source>
</evidence>
<dbReference type="AlphaFoldDB" id="A0A2X1QTT8"/>
<protein>
    <recommendedName>
        <fullName evidence="3">Phytanoyl-CoA dioxygenase (PhyH)</fullName>
    </recommendedName>
</protein>
<dbReference type="EMBL" id="UASS01000022">
    <property type="protein sequence ID" value="SPX61647.1"/>
    <property type="molecule type" value="Genomic_DNA"/>
</dbReference>